<dbReference type="PANTHER" id="PTHR18914">
    <property type="entry name" value="ALPHA CATENIN"/>
    <property type="match status" value="1"/>
</dbReference>
<dbReference type="InterPro" id="IPR036723">
    <property type="entry name" value="Alpha-catenin/vinculin-like_sf"/>
</dbReference>
<reference evidence="5" key="1">
    <citation type="journal article" date="2023" name="DNA Res.">
        <title>Chromosome-level genome assembly of Phrynocephalus forsythii using third-generation DNA sequencing and Hi-C analysis.</title>
        <authorList>
            <person name="Qi Y."/>
            <person name="Zhao W."/>
            <person name="Zhao Y."/>
            <person name="Niu C."/>
            <person name="Cao S."/>
            <person name="Zhang Y."/>
        </authorList>
    </citation>
    <scope>NUCLEOTIDE SEQUENCE</scope>
    <source>
        <tissue evidence="5">Muscle</tissue>
    </source>
</reference>
<keyword evidence="4" id="KW-0175">Coiled coil</keyword>
<dbReference type="Proteomes" id="UP001142489">
    <property type="component" value="Unassembled WGS sequence"/>
</dbReference>
<evidence type="ECO:0000313" key="6">
    <source>
        <dbReference type="Proteomes" id="UP001142489"/>
    </source>
</evidence>
<dbReference type="SUPFAM" id="SSF47220">
    <property type="entry name" value="alpha-catenin/vinculin-like"/>
    <property type="match status" value="2"/>
</dbReference>
<dbReference type="EMBL" id="JAPFRF010000002">
    <property type="protein sequence ID" value="KAJ7341211.1"/>
    <property type="molecule type" value="Genomic_DNA"/>
</dbReference>
<sequence length="1395" mass="155930">MEPFSLYDITAIIYTRSTERIISPMVAELYHLIIATEEGELNCEALADLEKTAEELAKAAEELASIASRLVEESEDEVLKQKMVPAAESLLVSGKNILLVAQKLHIQPDADNCIEELALCAKKIIMETIKVLQAEDDAMVKKIIRSAHWLLDCLLALEAPEDISAMLAAFHSFSEALLVLTNLTEKFLWNLKESPHQMHLVQSLKVLKNCIPMLHTAKLSNLKHPCDQQVKLSNSYIFDLAKNTVKELICLLRNHVGTKKQHKGSGLFSQHLHKLSGFLSNPQVIDLQEGKLNYLVEPPVSYCMLLADSSRPPQKLELVKLCHNLLKFRKIITMQVNALNGFPMEKQLEERTKETCFAMSAELEKLNQVVCTALLYQILDNFVDAKGPLKRLVEAAMEPCASAEKGEFLKTLKPLIASLFGHSSQMLNTARLVLVTCTEMETIQDIEDVVDLMCKLLAKVPAFLSEISHCPADRCGSEKLRFLCQRWSSTIESLLMCLERVLDLRQFLDLSVQEMIAHKKKSEKALDDQDSGVFSCYASRLSEQATQAVEFANRHVNRARDPIFRNGLLVLVRRLENAIQHVKVATDWCVGKIHCLQAKGEYSEKAKELIEAAHEVRMGLDECNQPDILSPLREGARNNNISKDFPCCFTPQNPTGLGEQSTIIQSHSNYLELLTESTGGYFPATCPSQRCPRDSIVLSEGISVKTDWHPLIREVISATETQNVTRLNSACSDLLEFSNYCIDAAKEALNAAKSPVSEKLLHYREIVPLIPHFIRLAQEGAPDPTSSPDTLLQTAALLSEKLDEVKQCLAIVANFWYNLNKQLFCLASAPDFPDNTLVLQEITETIGTIVQLVSKAAHSESEGTPEFSRCHETFLRVQAKFSCLQTRTKALLEKAPAVIKLHPDSAKRQSFDANCILWSVTIQALLNSVDQFVGRDVLSLSDLQTERKHWISLQRTMAAISESSLRMQEATRLSLLSNPGHSDKNEMIMLKEQMKTLTDSLLQVASTLSASPSPAPSVLVHFELLQRQLALAAKVLLHRLNTVNGKYLKRIQNVVRQTEFMPCDGEGDGALINKETLGENATQLIANIQMVKKTINDVSENSSSSETKESLFCSVDHLLLLTDEVIRETRKLQSQLDKELLLTDSILYEWSAKAGYLVSQLHSTKGISERALEQVKKCLENREEYNYSNQPLGKTQLFRHQEQDFKRHQDVMTPNCKATITSQGALNAGDTYKKTKEQLIACARQIISGGRILTNFASVIAKNCLDKRCASELLCTIEQTKMVSYQLSIISRVNASTGKSRSSAEHLVSNAQNLVQVALLMLKTAEAACVKGLQEPTPNSEEVGVTAFCSQWRKSLWWHRVKEALDSERDELGLRKTGSLPEPTFTSMAQELFVP</sequence>
<comment type="subcellular location">
    <subcellularLocation>
        <location evidence="1">Cytoplasm</location>
    </subcellularLocation>
</comment>
<evidence type="ECO:0008006" key="7">
    <source>
        <dbReference type="Google" id="ProtNLM"/>
    </source>
</evidence>
<evidence type="ECO:0000256" key="4">
    <source>
        <dbReference type="SAM" id="Coils"/>
    </source>
</evidence>
<keyword evidence="3" id="KW-0963">Cytoplasm</keyword>
<dbReference type="OrthoDB" id="29742at2759"/>
<protein>
    <recommendedName>
        <fullName evidence="7">Catenin alpha-2</fullName>
    </recommendedName>
</protein>
<dbReference type="GO" id="GO:0016477">
    <property type="term" value="P:cell migration"/>
    <property type="evidence" value="ECO:0007669"/>
    <property type="project" value="TreeGrafter"/>
</dbReference>
<keyword evidence="6" id="KW-1185">Reference proteome</keyword>
<dbReference type="GO" id="GO:0008013">
    <property type="term" value="F:beta-catenin binding"/>
    <property type="evidence" value="ECO:0007669"/>
    <property type="project" value="TreeGrafter"/>
</dbReference>
<organism evidence="5 6">
    <name type="scientific">Phrynocephalus forsythii</name>
    <dbReference type="NCBI Taxonomy" id="171643"/>
    <lineage>
        <taxon>Eukaryota</taxon>
        <taxon>Metazoa</taxon>
        <taxon>Chordata</taxon>
        <taxon>Craniata</taxon>
        <taxon>Vertebrata</taxon>
        <taxon>Euteleostomi</taxon>
        <taxon>Lepidosauria</taxon>
        <taxon>Squamata</taxon>
        <taxon>Bifurcata</taxon>
        <taxon>Unidentata</taxon>
        <taxon>Episquamata</taxon>
        <taxon>Toxicofera</taxon>
        <taxon>Iguania</taxon>
        <taxon>Acrodonta</taxon>
        <taxon>Agamidae</taxon>
        <taxon>Agaminae</taxon>
        <taxon>Phrynocephalus</taxon>
    </lineage>
</organism>
<dbReference type="PANTHER" id="PTHR18914:SF30">
    <property type="entry name" value="VINCULIN_ALPHA-CATENIN FAMILY MEMBER 1"/>
    <property type="match status" value="1"/>
</dbReference>
<dbReference type="GO" id="GO:0051015">
    <property type="term" value="F:actin filament binding"/>
    <property type="evidence" value="ECO:0007669"/>
    <property type="project" value="InterPro"/>
</dbReference>
<comment type="caution">
    <text evidence="5">The sequence shown here is derived from an EMBL/GenBank/DDBJ whole genome shotgun (WGS) entry which is preliminary data.</text>
</comment>
<evidence type="ECO:0000256" key="3">
    <source>
        <dbReference type="ARBA" id="ARBA00022490"/>
    </source>
</evidence>
<accession>A0A9Q0Y4Q5</accession>
<dbReference type="Gene3D" id="1.20.120.810">
    <property type="entry name" value="Vinculin, Vh2 four-helix bundle"/>
    <property type="match status" value="2"/>
</dbReference>
<dbReference type="Gene3D" id="1.20.120.230">
    <property type="entry name" value="Alpha-catenin/vinculin-like"/>
    <property type="match status" value="2"/>
</dbReference>
<gene>
    <name evidence="5" type="ORF">JRQ81_005057</name>
</gene>
<dbReference type="GO" id="GO:0005737">
    <property type="term" value="C:cytoplasm"/>
    <property type="evidence" value="ECO:0007669"/>
    <property type="project" value="UniProtKB-SubCell"/>
</dbReference>
<dbReference type="Pfam" id="PF01044">
    <property type="entry name" value="Vinculin"/>
    <property type="match status" value="2"/>
</dbReference>
<dbReference type="GO" id="GO:0098609">
    <property type="term" value="P:cell-cell adhesion"/>
    <property type="evidence" value="ECO:0007669"/>
    <property type="project" value="TreeGrafter"/>
</dbReference>
<name>A0A9Q0Y4Q5_9SAUR</name>
<feature type="coiled-coil region" evidence="4">
    <location>
        <begin position="46"/>
        <end position="77"/>
    </location>
</feature>
<evidence type="ECO:0000256" key="1">
    <source>
        <dbReference type="ARBA" id="ARBA00004496"/>
    </source>
</evidence>
<dbReference type="GO" id="GO:0016342">
    <property type="term" value="C:catenin complex"/>
    <property type="evidence" value="ECO:0007669"/>
    <property type="project" value="TreeGrafter"/>
</dbReference>
<evidence type="ECO:0000313" key="5">
    <source>
        <dbReference type="EMBL" id="KAJ7341211.1"/>
    </source>
</evidence>
<proteinExistence type="inferred from homology"/>
<dbReference type="GO" id="GO:0005912">
    <property type="term" value="C:adherens junction"/>
    <property type="evidence" value="ECO:0007669"/>
    <property type="project" value="TreeGrafter"/>
</dbReference>
<dbReference type="InterPro" id="IPR006077">
    <property type="entry name" value="Vinculin/catenin"/>
</dbReference>
<evidence type="ECO:0000256" key="2">
    <source>
        <dbReference type="ARBA" id="ARBA00008376"/>
    </source>
</evidence>
<comment type="similarity">
    <text evidence="2">Belongs to the vinculin/alpha-catenin family.</text>
</comment>